<dbReference type="FunFam" id="3.80.10.10:FF:000234">
    <property type="entry name" value="Probable inactive receptor kinase RLK902"/>
    <property type="match status" value="1"/>
</dbReference>
<feature type="chain" id="PRO_5026871221" evidence="13">
    <location>
        <begin position="19"/>
        <end position="630"/>
    </location>
</feature>
<evidence type="ECO:0000256" key="8">
    <source>
        <dbReference type="ARBA" id="ARBA00022989"/>
    </source>
</evidence>
<dbReference type="OrthoDB" id="652551at2759"/>
<keyword evidence="5" id="KW-0677">Repeat</keyword>
<keyword evidence="9 12" id="KW-0472">Membrane</keyword>
<evidence type="ECO:0000256" key="10">
    <source>
        <dbReference type="PROSITE-ProRule" id="PRU10141"/>
    </source>
</evidence>
<evidence type="ECO:0000313" key="16">
    <source>
        <dbReference type="RefSeq" id="XP_010910915.1"/>
    </source>
</evidence>
<dbReference type="GeneID" id="105036890"/>
<dbReference type="Gene3D" id="3.80.10.10">
    <property type="entry name" value="Ribonuclease Inhibitor"/>
    <property type="match status" value="1"/>
</dbReference>
<evidence type="ECO:0000256" key="1">
    <source>
        <dbReference type="ARBA" id="ARBA00004162"/>
    </source>
</evidence>
<dbReference type="Gene3D" id="3.30.200.20">
    <property type="entry name" value="Phosphorylase Kinase, domain 1"/>
    <property type="match status" value="1"/>
</dbReference>
<feature type="region of interest" description="Disordered" evidence="11">
    <location>
        <begin position="600"/>
        <end position="630"/>
    </location>
</feature>
<keyword evidence="3 12" id="KW-0812">Transmembrane</keyword>
<keyword evidence="16" id="KW-0675">Receptor</keyword>
<dbReference type="FunFam" id="1.10.510.10:FF:000095">
    <property type="entry name" value="protein STRUBBELIG-RECEPTOR FAMILY 8"/>
    <property type="match status" value="1"/>
</dbReference>
<dbReference type="InterPro" id="IPR001611">
    <property type="entry name" value="Leu-rich_rpt"/>
</dbReference>
<evidence type="ECO:0000256" key="3">
    <source>
        <dbReference type="ARBA" id="ARBA00022692"/>
    </source>
</evidence>
<evidence type="ECO:0000256" key="2">
    <source>
        <dbReference type="ARBA" id="ARBA00022614"/>
    </source>
</evidence>
<reference evidence="16" key="1">
    <citation type="submission" date="2025-08" db="UniProtKB">
        <authorList>
            <consortium name="RefSeq"/>
        </authorList>
    </citation>
    <scope>IDENTIFICATION</scope>
</reference>
<feature type="transmembrane region" description="Helical" evidence="12">
    <location>
        <begin position="237"/>
        <end position="259"/>
    </location>
</feature>
<dbReference type="SUPFAM" id="SSF52058">
    <property type="entry name" value="L domain-like"/>
    <property type="match status" value="1"/>
</dbReference>
<keyword evidence="7 10" id="KW-0067">ATP-binding</keyword>
<protein>
    <submittedName>
        <fullName evidence="16">Probable inactive receptor kinase At1g48480</fullName>
    </submittedName>
</protein>
<keyword evidence="4 13" id="KW-0732">Signal</keyword>
<dbReference type="GO" id="GO:0005524">
    <property type="term" value="F:ATP binding"/>
    <property type="evidence" value="ECO:0007669"/>
    <property type="project" value="UniProtKB-UniRule"/>
</dbReference>
<dbReference type="InParanoid" id="A0A6I9QK06"/>
<evidence type="ECO:0000256" key="4">
    <source>
        <dbReference type="ARBA" id="ARBA00022729"/>
    </source>
</evidence>
<dbReference type="InterPro" id="IPR000719">
    <property type="entry name" value="Prot_kinase_dom"/>
</dbReference>
<proteinExistence type="predicted"/>
<dbReference type="PROSITE" id="PS50011">
    <property type="entry name" value="PROTEIN_KINASE_DOM"/>
    <property type="match status" value="1"/>
</dbReference>
<dbReference type="InterPro" id="IPR050994">
    <property type="entry name" value="At_inactive_RLKs"/>
</dbReference>
<feature type="domain" description="Protein kinase" evidence="14">
    <location>
        <begin position="325"/>
        <end position="598"/>
    </location>
</feature>
<evidence type="ECO:0000256" key="5">
    <source>
        <dbReference type="ARBA" id="ARBA00022737"/>
    </source>
</evidence>
<gene>
    <name evidence="16" type="primary">LOC105036890</name>
</gene>
<evidence type="ECO:0000256" key="7">
    <source>
        <dbReference type="ARBA" id="ARBA00022840"/>
    </source>
</evidence>
<sequence>MDSPGVLLVFFLLPLLLCFPGGAPDLEADRAALLAFQAAVGRGELLWNASATPCSWVGVRCNGGRVTRIRLPATRLVGQIPAGTLGNLTALQVVSLRLNALSGPLPPDLASCKELRIVYLQGNRFSGEIPAGLFSLDKLVLLNLAINNFTGGISPGFNNLTRLETLHLEHNQLSGEIPDLHLPTLVQFNVSFNPLNGSIPAGLRRMSSDAFLGTGLCGLPLRACSPMHEKSKLSGDAIAGIAIGAVVGFLIVAALLVILCRRGRGSKRTANVEAPRESERALRGSGAVQNENGLAAEKVGLSRYGQSLVFLKPGPKVYDLEDLLGASAAVLGRGTTGTTYKAMLETGMVVAVKRLKDVNLPEEEFREKVEAIGAMDHPNLVPLHAFYRSKDEKLLVYDYIPMGSLSSVLHGNRGAGWTPLDWETRSGIALAAARGIEYIHSIGSEVSHGNIKSSNILLGNSFEAHVSDYSLANLVSPSDTPSHAACYRAPEVTDAQKVSQKADVYSFGVLLLELLTGKPPMQGFHDEGGPDLPRWVQSVVQEEWISEVFDLGLLRYQNVEEEMVQLLQVGIDCAAQYPDKRPSMSQVVIQIEEVHRSSLASMGRNHQQDHHAIGDADDQSSKLTDSIEES</sequence>
<dbReference type="GO" id="GO:0005886">
    <property type="term" value="C:plasma membrane"/>
    <property type="evidence" value="ECO:0007669"/>
    <property type="project" value="UniProtKB-SubCell"/>
</dbReference>
<dbReference type="PROSITE" id="PS00107">
    <property type="entry name" value="PROTEIN_KINASE_ATP"/>
    <property type="match status" value="1"/>
</dbReference>
<keyword evidence="16" id="KW-0808">Transferase</keyword>
<feature type="signal peptide" evidence="13">
    <location>
        <begin position="1"/>
        <end position="18"/>
    </location>
</feature>
<dbReference type="GO" id="GO:0004672">
    <property type="term" value="F:protein kinase activity"/>
    <property type="evidence" value="ECO:0007669"/>
    <property type="project" value="InterPro"/>
</dbReference>
<evidence type="ECO:0000256" key="11">
    <source>
        <dbReference type="SAM" id="MobiDB-lite"/>
    </source>
</evidence>
<dbReference type="RefSeq" id="XP_010910915.1">
    <property type="nucleotide sequence ID" value="XM_010912613.3"/>
</dbReference>
<dbReference type="SUPFAM" id="SSF56112">
    <property type="entry name" value="Protein kinase-like (PK-like)"/>
    <property type="match status" value="1"/>
</dbReference>
<dbReference type="PANTHER" id="PTHR48010:SF76">
    <property type="entry name" value="INACTIVE RECEPTOR KINASE RLK902-RELATED"/>
    <property type="match status" value="1"/>
</dbReference>
<dbReference type="InterPro" id="IPR032675">
    <property type="entry name" value="LRR_dom_sf"/>
</dbReference>
<dbReference type="Pfam" id="PF00560">
    <property type="entry name" value="LRR_1"/>
    <property type="match status" value="2"/>
</dbReference>
<dbReference type="Proteomes" id="UP000504607">
    <property type="component" value="Unplaced"/>
</dbReference>
<name>A0A6I9QK06_ELAGV</name>
<keyword evidence="2" id="KW-0433">Leucine-rich repeat</keyword>
<keyword evidence="8 12" id="KW-1133">Transmembrane helix</keyword>
<evidence type="ECO:0000256" key="13">
    <source>
        <dbReference type="SAM" id="SignalP"/>
    </source>
</evidence>
<dbReference type="InterPro" id="IPR017441">
    <property type="entry name" value="Protein_kinase_ATP_BS"/>
</dbReference>
<accession>A0A6I9QK06</accession>
<dbReference type="Gene3D" id="1.10.510.10">
    <property type="entry name" value="Transferase(Phosphotransferase) domain 1"/>
    <property type="match status" value="1"/>
</dbReference>
<keyword evidence="6 10" id="KW-0547">Nucleotide-binding</keyword>
<evidence type="ECO:0000259" key="14">
    <source>
        <dbReference type="PROSITE" id="PS50011"/>
    </source>
</evidence>
<organism evidence="15 16">
    <name type="scientific">Elaeis guineensis var. tenera</name>
    <name type="common">Oil palm</name>
    <dbReference type="NCBI Taxonomy" id="51953"/>
    <lineage>
        <taxon>Eukaryota</taxon>
        <taxon>Viridiplantae</taxon>
        <taxon>Streptophyta</taxon>
        <taxon>Embryophyta</taxon>
        <taxon>Tracheophyta</taxon>
        <taxon>Spermatophyta</taxon>
        <taxon>Magnoliopsida</taxon>
        <taxon>Liliopsida</taxon>
        <taxon>Arecaceae</taxon>
        <taxon>Arecoideae</taxon>
        <taxon>Cocoseae</taxon>
        <taxon>Elaeidinae</taxon>
        <taxon>Elaeis</taxon>
    </lineage>
</organism>
<dbReference type="Pfam" id="PF00069">
    <property type="entry name" value="Pkinase"/>
    <property type="match status" value="1"/>
</dbReference>
<dbReference type="InterPro" id="IPR013210">
    <property type="entry name" value="LRR_N_plant-typ"/>
</dbReference>
<evidence type="ECO:0000256" key="6">
    <source>
        <dbReference type="ARBA" id="ARBA00022741"/>
    </source>
</evidence>
<dbReference type="InterPro" id="IPR011009">
    <property type="entry name" value="Kinase-like_dom_sf"/>
</dbReference>
<evidence type="ECO:0000256" key="12">
    <source>
        <dbReference type="SAM" id="Phobius"/>
    </source>
</evidence>
<dbReference type="Pfam" id="PF08263">
    <property type="entry name" value="LRRNT_2"/>
    <property type="match status" value="1"/>
</dbReference>
<dbReference type="PANTHER" id="PTHR48010">
    <property type="entry name" value="OS05G0588300 PROTEIN"/>
    <property type="match status" value="1"/>
</dbReference>
<dbReference type="AlphaFoldDB" id="A0A6I9QK06"/>
<keyword evidence="15" id="KW-1185">Reference proteome</keyword>
<feature type="binding site" evidence="10">
    <location>
        <position position="353"/>
    </location>
    <ligand>
        <name>ATP</name>
        <dbReference type="ChEBI" id="CHEBI:30616"/>
    </ligand>
</feature>
<evidence type="ECO:0000256" key="9">
    <source>
        <dbReference type="ARBA" id="ARBA00023136"/>
    </source>
</evidence>
<keyword evidence="16" id="KW-0418">Kinase</keyword>
<comment type="subcellular location">
    <subcellularLocation>
        <location evidence="1">Cell membrane</location>
        <topology evidence="1">Single-pass membrane protein</topology>
    </subcellularLocation>
</comment>
<dbReference type="KEGG" id="egu:105036890"/>
<evidence type="ECO:0000313" key="15">
    <source>
        <dbReference type="Proteomes" id="UP000504607"/>
    </source>
</evidence>